<dbReference type="UniPathway" id="UPA00232"/>
<keyword evidence="7 11" id="KW-0560">Oxidoreductase</keyword>
<comment type="subcellular location">
    <subcellularLocation>
        <location evidence="11">Mitochondrion inner membrane</location>
        <topology evidence="11">Peripheral membrane protein</topology>
        <orientation evidence="11">Matrix side</orientation>
    </subcellularLocation>
</comment>
<dbReference type="GO" id="GO:0016712">
    <property type="term" value="F:oxidoreductase activity, acting on paired donors, with incorporation or reduction of molecular oxygen, reduced flavin or flavoprotein as one donor, and incorporation of one atom of oxygen"/>
    <property type="evidence" value="ECO:0007669"/>
    <property type="project" value="UniProtKB-UniRule"/>
</dbReference>
<dbReference type="PRINTS" id="PR00420">
    <property type="entry name" value="RNGMNOXGNASE"/>
</dbReference>
<dbReference type="InterPro" id="IPR000689">
    <property type="entry name" value="UbQ_mOase_COQ6"/>
</dbReference>
<dbReference type="FunFam" id="3.50.50.60:FF:000021">
    <property type="entry name" value="Ubiquinone biosynthesis monooxygenase COQ6"/>
    <property type="match status" value="1"/>
</dbReference>
<dbReference type="InterPro" id="IPR051205">
    <property type="entry name" value="UbiH/COQ6_monooxygenase"/>
</dbReference>
<evidence type="ECO:0000256" key="3">
    <source>
        <dbReference type="ARBA" id="ARBA00022630"/>
    </source>
</evidence>
<dbReference type="HOGENOM" id="CLU_009665_8_0_1"/>
<evidence type="ECO:0000256" key="10">
    <source>
        <dbReference type="ARBA" id="ARBA00023136"/>
    </source>
</evidence>
<dbReference type="Gene3D" id="3.50.50.60">
    <property type="entry name" value="FAD/NAD(P)-binding domain"/>
    <property type="match status" value="2"/>
</dbReference>
<accession>A0A074WW58</accession>
<dbReference type="Proteomes" id="UP000027730">
    <property type="component" value="Unassembled WGS sequence"/>
</dbReference>
<comment type="catalytic activity">
    <reaction evidence="11">
        <text>a 4-hydroxy-3-(all-trans-polyprenyl)benzoate + 2 reduced [2Fe-2S]-[ferredoxin] + O2 + 2 H(+) = a 3,4-dihydroxy-5-(all-trans-polyprenyl)benzoate + 2 oxidized [2Fe-2S]-[ferredoxin] + H2O</text>
        <dbReference type="Rhea" id="RHEA:81195"/>
        <dbReference type="Rhea" id="RHEA-COMP:9514"/>
        <dbReference type="Rhea" id="RHEA-COMP:10000"/>
        <dbReference type="Rhea" id="RHEA-COMP:10001"/>
        <dbReference type="Rhea" id="RHEA-COMP:10930"/>
        <dbReference type="ChEBI" id="CHEBI:15377"/>
        <dbReference type="ChEBI" id="CHEBI:15378"/>
        <dbReference type="ChEBI" id="CHEBI:15379"/>
        <dbReference type="ChEBI" id="CHEBI:33737"/>
        <dbReference type="ChEBI" id="CHEBI:33738"/>
        <dbReference type="ChEBI" id="CHEBI:64694"/>
        <dbReference type="ChEBI" id="CHEBI:78396"/>
        <dbReference type="EC" id="1.14.15.45"/>
    </reaction>
</comment>
<dbReference type="AlphaFoldDB" id="A0A074WW58"/>
<keyword evidence="3 11" id="KW-0285">Flavoprotein</keyword>
<dbReference type="InterPro" id="IPR010971">
    <property type="entry name" value="UbiH/COQ6"/>
</dbReference>
<sequence>MLLRLPRTPCEVSRVSSRSSTIFITSRSFWSRTAPAAAPVPTGPEIYDVVCVGGGPAGLSLLSALRACPKTANLKIALVEGQDLSKSQVQAESTTFSNRCSSLTPGSVKFLNDTGAWKHIATSRVQPYQAMQVWDGVSGSSITFDPMSSSSSSNVSDTVATMTENTNLTSALLARLKSLPPIDVMDKTRVEGIELGEETENMDLSNWPVVSLNNSRKLAARLLIGADGANSPVRTFAGIPSRGWDYNRHGVVATVQIEGANWSQDDHRTAYQRFLPTGPVALLPLPGNVATLVWSTTPEKAALLKSLSSTDFTAMVNAAFRLLPVDLDYMHTMKSGQADEYSWREANTAFNSERIPQKISAVQEGSVASFPLRMRHADTYTGHRVALLGDAAHTIHPLAGQGLNQGLGDAQSLAKHINFSLSVGKDIGSNWALDAYNSEQWAKNNAMLGAVDKLHKLYSAGSGPVVWARSLGLDAVDKMGFLKKFFMRQAAGS</sequence>
<keyword evidence="13" id="KW-0830">Ubiquinone</keyword>
<proteinExistence type="inferred from homology"/>
<dbReference type="InterPro" id="IPR036188">
    <property type="entry name" value="FAD/NAD-bd_sf"/>
</dbReference>
<dbReference type="EC" id="1.14.15.45" evidence="11"/>
<feature type="domain" description="FAD-binding" evidence="12">
    <location>
        <begin position="47"/>
        <end position="442"/>
    </location>
</feature>
<dbReference type="GO" id="GO:0071949">
    <property type="term" value="F:FAD binding"/>
    <property type="evidence" value="ECO:0007669"/>
    <property type="project" value="InterPro"/>
</dbReference>
<comment type="cofactor">
    <cofactor evidence="1 11">
        <name>FAD</name>
        <dbReference type="ChEBI" id="CHEBI:57692"/>
    </cofactor>
</comment>
<dbReference type="HAMAP" id="MF_03193">
    <property type="entry name" value="COQ6_monooxygenase"/>
    <property type="match status" value="1"/>
</dbReference>
<dbReference type="STRING" id="1043004.A0A074WW58"/>
<dbReference type="GO" id="GO:0120538">
    <property type="term" value="F:2-methoxy-6-polyprenolphenol 4-hydroxylase activity"/>
    <property type="evidence" value="ECO:0007669"/>
    <property type="project" value="UniProtKB-EC"/>
</dbReference>
<dbReference type="PANTHER" id="PTHR43876">
    <property type="entry name" value="UBIQUINONE BIOSYNTHESIS MONOOXYGENASE COQ6, MITOCHONDRIAL"/>
    <property type="match status" value="1"/>
</dbReference>
<dbReference type="GO" id="GO:0031314">
    <property type="term" value="C:extrinsic component of mitochondrial inner membrane"/>
    <property type="evidence" value="ECO:0007669"/>
    <property type="project" value="UniProtKB-UniRule"/>
</dbReference>
<evidence type="ECO:0000313" key="14">
    <source>
        <dbReference type="Proteomes" id="UP000027730"/>
    </source>
</evidence>
<dbReference type="PROSITE" id="PS01304">
    <property type="entry name" value="UBIH"/>
    <property type="match status" value="1"/>
</dbReference>
<comment type="similarity">
    <text evidence="2 11">Belongs to the UbiH/COQ6 family.</text>
</comment>
<comment type="pathway">
    <text evidence="11">Cofactor biosynthesis; ubiquinone biosynthesis.</text>
</comment>
<dbReference type="GO" id="GO:0106364">
    <property type="term" value="F:4-hydroxy-3-all-trans-polyprenylbenzoate oxygenase activity"/>
    <property type="evidence" value="ECO:0007669"/>
    <property type="project" value="UniProtKB-EC"/>
</dbReference>
<gene>
    <name evidence="11" type="primary">COQ6</name>
    <name evidence="13" type="ORF">M436DRAFT_36040</name>
</gene>
<dbReference type="EMBL" id="KL584702">
    <property type="protein sequence ID" value="KEQ77445.1"/>
    <property type="molecule type" value="Genomic_DNA"/>
</dbReference>
<dbReference type="EC" id="1.14.15.46" evidence="11"/>
<keyword evidence="8 11" id="KW-0503">Monooxygenase</keyword>
<keyword evidence="6 11" id="KW-0274">FAD</keyword>
<keyword evidence="10 11" id="KW-0472">Membrane</keyword>
<evidence type="ECO:0000256" key="4">
    <source>
        <dbReference type="ARBA" id="ARBA00022688"/>
    </source>
</evidence>
<comment type="function">
    <text evidence="11">FAD-dependent monooxygenase required for two non-consecutive steps during ubiquinone biosynthesis. Required for the C5-ring hydroxylation during ubiquinone biosynthesis by catalyzing the hydroxylation of 4-hydroxy-3-(all-trans-polyprenyl)benzoic acid to 3,4-dihydroxy-5-(all-trans-polyprenyl)benzoic acid. Also acts downstream of coq4, for the C1-hydroxylation during ubiquinone biosynthesis by catalyzing the hydroxylation of 2-methoxy-6-(all-trans-polyprenyl)phenol to 2-methoxy-6-(all-trans-polyprenyl)benzene-1,4-diol. The electrons required for the hydroxylation reaction are funneled indirectly to coq6 from NADPH via a ferredoxin/ferredoxin reductase system.</text>
</comment>
<reference evidence="13 14" key="1">
    <citation type="journal article" date="2014" name="BMC Genomics">
        <title>Genome sequencing of four Aureobasidium pullulans varieties: biotechnological potential, stress tolerance, and description of new species.</title>
        <authorList>
            <person name="Gostin Ar C."/>
            <person name="Ohm R.A."/>
            <person name="Kogej T."/>
            <person name="Sonjak S."/>
            <person name="Turk M."/>
            <person name="Zajc J."/>
            <person name="Zalar P."/>
            <person name="Grube M."/>
            <person name="Sun H."/>
            <person name="Han J."/>
            <person name="Sharma A."/>
            <person name="Chiniquy J."/>
            <person name="Ngan C.Y."/>
            <person name="Lipzen A."/>
            <person name="Barry K."/>
            <person name="Grigoriev I.V."/>
            <person name="Gunde-Cimerman N."/>
        </authorList>
    </citation>
    <scope>NUCLEOTIDE SEQUENCE [LARGE SCALE GENOMIC DNA]</scope>
    <source>
        <strain evidence="13 14">CBS 147.97</strain>
    </source>
</reference>
<evidence type="ECO:0000256" key="8">
    <source>
        <dbReference type="ARBA" id="ARBA00023033"/>
    </source>
</evidence>
<evidence type="ECO:0000256" key="1">
    <source>
        <dbReference type="ARBA" id="ARBA00001974"/>
    </source>
</evidence>
<dbReference type="Pfam" id="PF01494">
    <property type="entry name" value="FAD_binding_3"/>
    <property type="match status" value="1"/>
</dbReference>
<evidence type="ECO:0000256" key="2">
    <source>
        <dbReference type="ARBA" id="ARBA00005349"/>
    </source>
</evidence>
<comment type="catalytic activity">
    <reaction evidence="11">
        <text>a 2-methoxy-6-(all-trans-polyprenyl)phenol + 2 reduced [2Fe-2S]-[ferredoxin] + O2 + 2 H(+) = a 2-methoxy-6-(all-trans-polyprenyl)benzene-1,4-diol + 2 oxidized [2Fe-2S]-[ferredoxin] + H2O</text>
        <dbReference type="Rhea" id="RHEA:81183"/>
        <dbReference type="Rhea" id="RHEA-COMP:9551"/>
        <dbReference type="Rhea" id="RHEA-COMP:10000"/>
        <dbReference type="Rhea" id="RHEA-COMP:10001"/>
        <dbReference type="Rhea" id="RHEA-COMP:10858"/>
        <dbReference type="ChEBI" id="CHEBI:15377"/>
        <dbReference type="ChEBI" id="CHEBI:15378"/>
        <dbReference type="ChEBI" id="CHEBI:15379"/>
        <dbReference type="ChEBI" id="CHEBI:33737"/>
        <dbReference type="ChEBI" id="CHEBI:33738"/>
        <dbReference type="ChEBI" id="CHEBI:62731"/>
        <dbReference type="ChEBI" id="CHEBI:84166"/>
        <dbReference type="EC" id="1.14.15.46"/>
    </reaction>
</comment>
<dbReference type="FunFam" id="3.50.50.60:FF:000245">
    <property type="entry name" value="Ubiquinone biosynthesis monooxygenase COQ6, mitochondrial"/>
    <property type="match status" value="1"/>
</dbReference>
<organism evidence="13 14">
    <name type="scientific">Aureobasidium namibiae CBS 147.97</name>
    <dbReference type="NCBI Taxonomy" id="1043004"/>
    <lineage>
        <taxon>Eukaryota</taxon>
        <taxon>Fungi</taxon>
        <taxon>Dikarya</taxon>
        <taxon>Ascomycota</taxon>
        <taxon>Pezizomycotina</taxon>
        <taxon>Dothideomycetes</taxon>
        <taxon>Dothideomycetidae</taxon>
        <taxon>Dothideales</taxon>
        <taxon>Saccotheciaceae</taxon>
        <taxon>Aureobasidium</taxon>
    </lineage>
</organism>
<dbReference type="NCBIfam" id="TIGR01988">
    <property type="entry name" value="Ubi-OHases"/>
    <property type="match status" value="1"/>
</dbReference>
<evidence type="ECO:0000256" key="7">
    <source>
        <dbReference type="ARBA" id="ARBA00023002"/>
    </source>
</evidence>
<keyword evidence="4 11" id="KW-0831">Ubiquinone biosynthesis</keyword>
<protein>
    <recommendedName>
        <fullName evidence="11">Ubiquinone biosynthesis monooxygenase COQ6, mitochondrial</fullName>
        <ecNumber evidence="11">1.14.15.45</ecNumber>
    </recommendedName>
    <alternativeName>
        <fullName evidence="11">2-methoxy-6-polyprenolphenol 4-hydroxylase</fullName>
        <ecNumber evidence="11">1.14.15.46</ecNumber>
    </alternativeName>
</protein>
<evidence type="ECO:0000313" key="13">
    <source>
        <dbReference type="EMBL" id="KEQ77445.1"/>
    </source>
</evidence>
<dbReference type="SUPFAM" id="SSF51905">
    <property type="entry name" value="FAD/NAD(P)-binding domain"/>
    <property type="match status" value="1"/>
</dbReference>
<name>A0A074WW58_9PEZI</name>
<keyword evidence="9 11" id="KW-0496">Mitochondrion</keyword>
<dbReference type="RefSeq" id="XP_013431772.1">
    <property type="nucleotide sequence ID" value="XM_013576318.1"/>
</dbReference>
<dbReference type="PANTHER" id="PTHR43876:SF7">
    <property type="entry name" value="UBIQUINONE BIOSYNTHESIS MONOOXYGENASE COQ6, MITOCHONDRIAL"/>
    <property type="match status" value="1"/>
</dbReference>
<evidence type="ECO:0000256" key="5">
    <source>
        <dbReference type="ARBA" id="ARBA00022792"/>
    </source>
</evidence>
<keyword evidence="14" id="KW-1185">Reference proteome</keyword>
<evidence type="ECO:0000259" key="12">
    <source>
        <dbReference type="Pfam" id="PF01494"/>
    </source>
</evidence>
<dbReference type="InterPro" id="IPR018168">
    <property type="entry name" value="Ubi_Hdrlase_CS"/>
</dbReference>
<evidence type="ECO:0000256" key="9">
    <source>
        <dbReference type="ARBA" id="ARBA00023128"/>
    </source>
</evidence>
<keyword evidence="5 11" id="KW-0999">Mitochondrion inner membrane</keyword>
<dbReference type="OrthoDB" id="683240at2759"/>
<dbReference type="InterPro" id="IPR002938">
    <property type="entry name" value="FAD-bd"/>
</dbReference>
<evidence type="ECO:0000256" key="11">
    <source>
        <dbReference type="HAMAP-Rule" id="MF_03193"/>
    </source>
</evidence>
<comment type="subunit">
    <text evidence="11">Component of a multi-subunit COQ enzyme complex, composed of at least COQ3, COQ4, COQ5, COQ6, COQ7 and COQ9.</text>
</comment>
<evidence type="ECO:0000256" key="6">
    <source>
        <dbReference type="ARBA" id="ARBA00022827"/>
    </source>
</evidence>
<dbReference type="GeneID" id="25408549"/>